<dbReference type="AlphaFoldDB" id="A0A6N4SQH3"/>
<gene>
    <name evidence="1" type="ordered locus">CHU_1296</name>
</gene>
<evidence type="ECO:0000313" key="1">
    <source>
        <dbReference type="EMBL" id="ABG58568.1"/>
    </source>
</evidence>
<proteinExistence type="predicted"/>
<dbReference type="RefSeq" id="WP_011584683.1">
    <property type="nucleotide sequence ID" value="NC_008255.1"/>
</dbReference>
<dbReference type="EMBL" id="CP000383">
    <property type="protein sequence ID" value="ABG58568.1"/>
    <property type="molecule type" value="Genomic_DNA"/>
</dbReference>
<dbReference type="KEGG" id="chu:CHU_1296"/>
<accession>A0A6N4SQH3</accession>
<organism evidence="1 2">
    <name type="scientific">Cytophaga hutchinsonii (strain ATCC 33406 / DSM 1761 / CIP 103989 / NBRC 15051 / NCIMB 9469 / D465)</name>
    <dbReference type="NCBI Taxonomy" id="269798"/>
    <lineage>
        <taxon>Bacteria</taxon>
        <taxon>Pseudomonadati</taxon>
        <taxon>Bacteroidota</taxon>
        <taxon>Cytophagia</taxon>
        <taxon>Cytophagales</taxon>
        <taxon>Cytophagaceae</taxon>
        <taxon>Cytophaga</taxon>
    </lineage>
</organism>
<evidence type="ECO:0000313" key="2">
    <source>
        <dbReference type="Proteomes" id="UP000001822"/>
    </source>
</evidence>
<reference evidence="1 2" key="1">
    <citation type="journal article" date="2007" name="Appl. Environ. Microbiol.">
        <title>Genome sequence of the cellulolytic gliding bacterium Cytophaga hutchinsonii.</title>
        <authorList>
            <person name="Xie G."/>
            <person name="Bruce D.C."/>
            <person name="Challacombe J.F."/>
            <person name="Chertkov O."/>
            <person name="Detter J.C."/>
            <person name="Gilna P."/>
            <person name="Han C.S."/>
            <person name="Lucas S."/>
            <person name="Misra M."/>
            <person name="Myers G.L."/>
            <person name="Richardson P."/>
            <person name="Tapia R."/>
            <person name="Thayer N."/>
            <person name="Thompson L.S."/>
            <person name="Brettin T.S."/>
            <person name="Henrissat B."/>
            <person name="Wilson D.B."/>
            <person name="McBride M.J."/>
        </authorList>
    </citation>
    <scope>NUCLEOTIDE SEQUENCE [LARGE SCALE GENOMIC DNA]</scope>
    <source>
        <strain evidence="2">ATCC 33406 / DSM 1761 / CIP 103989 / NBRC 15051 / NCIMB 9469 / D465</strain>
    </source>
</reference>
<name>A0A6N4SQH3_CYTH3</name>
<sequence length="168" mass="19924">MKQIQWDIEIKLFLPNNTLVVYPDENKDEFIENPNFKVIRECLNIDIDITDWYNKCIQIALGKMELQKIEIYYSSDEESYILLDNYRDPYDELDLIGIGVKTTSELGEQVRKLTRILNDESPYNINYCEGCNSVFKLYPIDEKTKGRYKEPQKSEYLDGKEIKIIKSR</sequence>
<protein>
    <submittedName>
        <fullName evidence="1">Uncharacterized protein</fullName>
    </submittedName>
</protein>
<dbReference type="OrthoDB" id="1820662at2"/>
<dbReference type="Proteomes" id="UP000001822">
    <property type="component" value="Chromosome"/>
</dbReference>
<keyword evidence="2" id="KW-1185">Reference proteome</keyword>